<proteinExistence type="predicted"/>
<name>A0A1R1YD50_9FUNG</name>
<sequence length="689" mass="76121">MQSNKQAKTNAKDSSTSANVGSSRTKSISRRFQNLIHRLEKTRVDSSLNKNPSILPASPVNFDDSDDRRFSIGYQPQVANVTPTVLSTANSTYSASLTATKINSPNDTIPPKAAITPIENVANPQTVPASSSDTISSGPTAPALPSTRLETTLKNTPTQERYFAPTQNEQILLVGGINRPRVKIPGFGRLPDCPETPEDSILLSPDDDLESNLRLGATSPSIQSPELNSPDHTHDMPNVPPMNLSNHHPDHSVIAQDNVNSVHNVETPTEPTNEIITSKANIEHLSPDAPFSGKPHDLITPSTLPSTQAGLSTTIEKPKITVDPTPKMPPPALNIPSSKKEGHSPSTSIVSGSHPTSNNGMVYSTHEYGLNKYGKTTKIIGKGTGGTVRLLQSVSINQRPPSTRNATNTSQPDTEHVYIPGQQKLFAVKEFRKRKADETPRSYMKKVTSEFCIGSSLHHENVIETLDLIFEGEKVYEIMEYCPYDLFKFVALGEMELDEIFCWFKQICQGVSYIHSLGISHRDLKLENILLTETGIVKLIDFGCATVFKAPFQKNPNKLTGVYGSDPYIAPEVFSKTVPYDAEAADVWSIGIMYMCMTLLKFPWRIADSSIDNNYKSYASNWPRGRDKLFVQLPNLRNEGKKWIERLMHTSAEERPSLADLLNSDWAKGIDVCRPGRKSRSHIHKMKIE</sequence>
<dbReference type="OrthoDB" id="6513151at2759"/>
<dbReference type="PROSITE" id="PS50011">
    <property type="entry name" value="PROTEIN_KINASE_DOM"/>
    <property type="match status" value="1"/>
</dbReference>
<evidence type="ECO:0000256" key="2">
    <source>
        <dbReference type="ARBA" id="ARBA00022679"/>
    </source>
</evidence>
<dbReference type="PANTHER" id="PTHR24345">
    <property type="entry name" value="SERINE/THREONINE-PROTEIN KINASE PLK"/>
    <property type="match status" value="1"/>
</dbReference>
<evidence type="ECO:0000256" key="4">
    <source>
        <dbReference type="ARBA" id="ARBA00022777"/>
    </source>
</evidence>
<evidence type="ECO:0000256" key="3">
    <source>
        <dbReference type="ARBA" id="ARBA00022741"/>
    </source>
</evidence>
<evidence type="ECO:0000256" key="1">
    <source>
        <dbReference type="ARBA" id="ARBA00022527"/>
    </source>
</evidence>
<feature type="compositionally biased region" description="Polar residues" evidence="6">
    <location>
        <begin position="126"/>
        <end position="139"/>
    </location>
</feature>
<dbReference type="Pfam" id="PF00069">
    <property type="entry name" value="Pkinase"/>
    <property type="match status" value="1"/>
</dbReference>
<dbReference type="SUPFAM" id="SSF56112">
    <property type="entry name" value="Protein kinase-like (PK-like)"/>
    <property type="match status" value="1"/>
</dbReference>
<dbReference type="GO" id="GO:0005524">
    <property type="term" value="F:ATP binding"/>
    <property type="evidence" value="ECO:0007669"/>
    <property type="project" value="UniProtKB-KW"/>
</dbReference>
<dbReference type="Proteomes" id="UP000187283">
    <property type="component" value="Unassembled WGS sequence"/>
</dbReference>
<dbReference type="STRING" id="133412.A0A1R1YD50"/>
<dbReference type="Gene3D" id="1.10.510.10">
    <property type="entry name" value="Transferase(Phosphotransferase) domain 1"/>
    <property type="match status" value="1"/>
</dbReference>
<dbReference type="InterPro" id="IPR000719">
    <property type="entry name" value="Prot_kinase_dom"/>
</dbReference>
<dbReference type="PANTHER" id="PTHR24345:SF0">
    <property type="entry name" value="CELL CYCLE SERINE_THREONINE-PROTEIN KINASE CDC5_MSD2"/>
    <property type="match status" value="1"/>
</dbReference>
<dbReference type="GO" id="GO:0005634">
    <property type="term" value="C:nucleus"/>
    <property type="evidence" value="ECO:0007669"/>
    <property type="project" value="TreeGrafter"/>
</dbReference>
<dbReference type="GO" id="GO:0004674">
    <property type="term" value="F:protein serine/threonine kinase activity"/>
    <property type="evidence" value="ECO:0007669"/>
    <property type="project" value="UniProtKB-KW"/>
</dbReference>
<feature type="compositionally biased region" description="Polar residues" evidence="6">
    <location>
        <begin position="218"/>
        <end position="227"/>
    </location>
</feature>
<protein>
    <submittedName>
        <fullName evidence="8">Serine/threonine-protein kinase oca2</fullName>
    </submittedName>
</protein>
<evidence type="ECO:0000313" key="9">
    <source>
        <dbReference type="Proteomes" id="UP000187283"/>
    </source>
</evidence>
<evidence type="ECO:0000259" key="7">
    <source>
        <dbReference type="PROSITE" id="PS50011"/>
    </source>
</evidence>
<evidence type="ECO:0000256" key="5">
    <source>
        <dbReference type="ARBA" id="ARBA00022840"/>
    </source>
</evidence>
<keyword evidence="4 8" id="KW-0418">Kinase</keyword>
<gene>
    <name evidence="8" type="ORF">AYI70_g1313</name>
</gene>
<dbReference type="EMBL" id="LSSN01000272">
    <property type="protein sequence ID" value="OMJ24819.1"/>
    <property type="molecule type" value="Genomic_DNA"/>
</dbReference>
<feature type="region of interest" description="Disordered" evidence="6">
    <location>
        <begin position="1"/>
        <end position="29"/>
    </location>
</feature>
<keyword evidence="1" id="KW-0723">Serine/threonine-protein kinase</keyword>
<comment type="caution">
    <text evidence="8">The sequence shown here is derived from an EMBL/GenBank/DDBJ whole genome shotgun (WGS) entry which is preliminary data.</text>
</comment>
<dbReference type="AlphaFoldDB" id="A0A1R1YD50"/>
<evidence type="ECO:0000313" key="8">
    <source>
        <dbReference type="EMBL" id="OMJ24819.1"/>
    </source>
</evidence>
<keyword evidence="2" id="KW-0808">Transferase</keyword>
<organism evidence="8 9">
    <name type="scientific">Smittium culicis</name>
    <dbReference type="NCBI Taxonomy" id="133412"/>
    <lineage>
        <taxon>Eukaryota</taxon>
        <taxon>Fungi</taxon>
        <taxon>Fungi incertae sedis</taxon>
        <taxon>Zoopagomycota</taxon>
        <taxon>Kickxellomycotina</taxon>
        <taxon>Harpellomycetes</taxon>
        <taxon>Harpellales</taxon>
        <taxon>Legeriomycetaceae</taxon>
        <taxon>Smittium</taxon>
    </lineage>
</organism>
<keyword evidence="3" id="KW-0547">Nucleotide-binding</keyword>
<feature type="domain" description="Protein kinase" evidence="7">
    <location>
        <begin position="374"/>
        <end position="667"/>
    </location>
</feature>
<accession>A0A1R1YD50</accession>
<evidence type="ECO:0000256" key="6">
    <source>
        <dbReference type="SAM" id="MobiDB-lite"/>
    </source>
</evidence>
<dbReference type="PROSITE" id="PS00108">
    <property type="entry name" value="PROTEIN_KINASE_ST"/>
    <property type="match status" value="1"/>
</dbReference>
<feature type="compositionally biased region" description="Polar residues" evidence="6">
    <location>
        <begin position="344"/>
        <end position="358"/>
    </location>
</feature>
<dbReference type="InterPro" id="IPR011009">
    <property type="entry name" value="Kinase-like_dom_sf"/>
</dbReference>
<keyword evidence="9" id="KW-1185">Reference proteome</keyword>
<feature type="region of interest" description="Disordered" evidence="6">
    <location>
        <begin position="126"/>
        <end position="146"/>
    </location>
</feature>
<dbReference type="SMART" id="SM00220">
    <property type="entry name" value="S_TKc"/>
    <property type="match status" value="1"/>
</dbReference>
<feature type="compositionally biased region" description="Polar residues" evidence="6">
    <location>
        <begin position="304"/>
        <end position="315"/>
    </location>
</feature>
<keyword evidence="5" id="KW-0067">ATP-binding</keyword>
<reference evidence="8 9" key="1">
    <citation type="submission" date="2017-01" db="EMBL/GenBank/DDBJ databases">
        <authorList>
            <person name="Mah S.A."/>
            <person name="Swanson W.J."/>
            <person name="Moy G.W."/>
            <person name="Vacquier V.D."/>
        </authorList>
    </citation>
    <scope>NUCLEOTIDE SEQUENCE [LARGE SCALE GENOMIC DNA]</scope>
    <source>
        <strain evidence="8 9">GSMNP</strain>
    </source>
</reference>
<dbReference type="InterPro" id="IPR008271">
    <property type="entry name" value="Ser/Thr_kinase_AS"/>
</dbReference>
<feature type="region of interest" description="Disordered" evidence="6">
    <location>
        <begin position="188"/>
        <end position="242"/>
    </location>
</feature>
<feature type="region of interest" description="Disordered" evidence="6">
    <location>
        <begin position="304"/>
        <end position="358"/>
    </location>
</feature>